<dbReference type="OrthoDB" id="7568717at2"/>
<evidence type="ECO:0000256" key="1">
    <source>
        <dbReference type="SAM" id="Phobius"/>
    </source>
</evidence>
<organism evidence="2 3">
    <name type="scientific">Allosphingosinicella indica</name>
    <dbReference type="NCBI Taxonomy" id="941907"/>
    <lineage>
        <taxon>Bacteria</taxon>
        <taxon>Pseudomonadati</taxon>
        <taxon>Pseudomonadota</taxon>
        <taxon>Alphaproteobacteria</taxon>
        <taxon>Sphingomonadales</taxon>
        <taxon>Sphingomonadaceae</taxon>
        <taxon>Allosphingosinicella</taxon>
    </lineage>
</organism>
<protein>
    <submittedName>
        <fullName evidence="2">Uncharacterized protein</fullName>
    </submittedName>
</protein>
<dbReference type="AlphaFoldDB" id="A0A1X7G0C0"/>
<keyword evidence="1" id="KW-0812">Transmembrane</keyword>
<gene>
    <name evidence="2" type="ORF">SAMN06295910_0812</name>
</gene>
<dbReference type="Proteomes" id="UP000192934">
    <property type="component" value="Chromosome I"/>
</dbReference>
<name>A0A1X7G0C0_9SPHN</name>
<keyword evidence="1" id="KW-0472">Membrane</keyword>
<dbReference type="EMBL" id="LT840185">
    <property type="protein sequence ID" value="SMF61818.1"/>
    <property type="molecule type" value="Genomic_DNA"/>
</dbReference>
<dbReference type="STRING" id="941907.SAMN06295910_0812"/>
<evidence type="ECO:0000313" key="3">
    <source>
        <dbReference type="Proteomes" id="UP000192934"/>
    </source>
</evidence>
<dbReference type="RefSeq" id="WP_085217629.1">
    <property type="nucleotide sequence ID" value="NZ_LT840185.1"/>
</dbReference>
<keyword evidence="1" id="KW-1133">Transmembrane helix</keyword>
<accession>A0A1X7G0C0</accession>
<evidence type="ECO:0000313" key="2">
    <source>
        <dbReference type="EMBL" id="SMF61818.1"/>
    </source>
</evidence>
<keyword evidence="3" id="KW-1185">Reference proteome</keyword>
<reference evidence="3" key="1">
    <citation type="submission" date="2017-04" db="EMBL/GenBank/DDBJ databases">
        <authorList>
            <person name="Varghese N."/>
            <person name="Submissions S."/>
        </authorList>
    </citation>
    <scope>NUCLEOTIDE SEQUENCE [LARGE SCALE GENOMIC DNA]</scope>
    <source>
        <strain evidence="3">Dd16</strain>
    </source>
</reference>
<sequence length="91" mass="9801">MSRPILIILAIAVLVLIVLFATGFWSVDQTREAKLPDVEVQAQGGQLPAYDVDSKEVVVGTTTANIEVPKVETKTEQVQVPVVGVKDNGEQ</sequence>
<feature type="transmembrane region" description="Helical" evidence="1">
    <location>
        <begin position="6"/>
        <end position="27"/>
    </location>
</feature>
<proteinExistence type="predicted"/>